<name>A0A444HAI1_9FLAO</name>
<dbReference type="PROSITE" id="PS51257">
    <property type="entry name" value="PROKAR_LIPOPROTEIN"/>
    <property type="match status" value="1"/>
</dbReference>
<dbReference type="OrthoDB" id="680152at2"/>
<evidence type="ECO:0000256" key="2">
    <source>
        <dbReference type="SAM" id="SignalP"/>
    </source>
</evidence>
<evidence type="ECO:0000313" key="3">
    <source>
        <dbReference type="EMBL" id="RWX00323.1"/>
    </source>
</evidence>
<proteinExistence type="predicted"/>
<protein>
    <recommendedName>
        <fullName evidence="5">Quinol oxidase subunit 4</fullName>
    </recommendedName>
</protein>
<keyword evidence="4" id="KW-1185">Reference proteome</keyword>
<feature type="region of interest" description="Disordered" evidence="1">
    <location>
        <begin position="26"/>
        <end position="61"/>
    </location>
</feature>
<organism evidence="3 4">
    <name type="scientific">Flavobacterium cerinum</name>
    <dbReference type="NCBI Taxonomy" id="2502784"/>
    <lineage>
        <taxon>Bacteria</taxon>
        <taxon>Pseudomonadati</taxon>
        <taxon>Bacteroidota</taxon>
        <taxon>Flavobacteriia</taxon>
        <taxon>Flavobacteriales</taxon>
        <taxon>Flavobacteriaceae</taxon>
        <taxon>Flavobacterium</taxon>
    </lineage>
</organism>
<keyword evidence="2" id="KW-0732">Signal</keyword>
<feature type="signal peptide" evidence="2">
    <location>
        <begin position="1"/>
        <end position="20"/>
    </location>
</feature>
<gene>
    <name evidence="3" type="ORF">EPI11_08580</name>
</gene>
<evidence type="ECO:0000256" key="1">
    <source>
        <dbReference type="SAM" id="MobiDB-lite"/>
    </source>
</evidence>
<dbReference type="EMBL" id="SBII01000005">
    <property type="protein sequence ID" value="RWX00323.1"/>
    <property type="molecule type" value="Genomic_DNA"/>
</dbReference>
<evidence type="ECO:0000313" key="4">
    <source>
        <dbReference type="Proteomes" id="UP000287527"/>
    </source>
</evidence>
<dbReference type="AlphaFoldDB" id="A0A444HAI1"/>
<feature type="chain" id="PRO_5019438726" description="Quinol oxidase subunit 4" evidence="2">
    <location>
        <begin position="21"/>
        <end position="61"/>
    </location>
</feature>
<reference evidence="3 4" key="1">
    <citation type="submission" date="2019-01" db="EMBL/GenBank/DDBJ databases">
        <title>Flavobacterium sp. nov.,isolated from freshwater.</title>
        <authorList>
            <person name="Zhang R."/>
            <person name="Du Z.-J."/>
        </authorList>
    </citation>
    <scope>NUCLEOTIDE SEQUENCE [LARGE SCALE GENOMIC DNA]</scope>
    <source>
        <strain evidence="3 4">1E403</strain>
    </source>
</reference>
<evidence type="ECO:0008006" key="5">
    <source>
        <dbReference type="Google" id="ProtNLM"/>
    </source>
</evidence>
<dbReference type="Proteomes" id="UP000287527">
    <property type="component" value="Unassembled WGS sequence"/>
</dbReference>
<sequence>MKTDALLKTLLLTCILSLFMAGCSVHHSSSRSGKIPPGQAKKMSGSKSAKPYAPGQQKKQK</sequence>
<comment type="caution">
    <text evidence="3">The sequence shown here is derived from an EMBL/GenBank/DDBJ whole genome shotgun (WGS) entry which is preliminary data.</text>
</comment>
<dbReference type="RefSeq" id="WP_128389552.1">
    <property type="nucleotide sequence ID" value="NZ_SBII01000005.1"/>
</dbReference>
<accession>A0A444HAI1</accession>